<evidence type="ECO:0000313" key="1">
    <source>
        <dbReference type="EMBL" id="CAK1596636.1"/>
    </source>
</evidence>
<dbReference type="EMBL" id="CAVLGL010000093">
    <property type="protein sequence ID" value="CAK1596636.1"/>
    <property type="molecule type" value="Genomic_DNA"/>
</dbReference>
<dbReference type="Proteomes" id="UP001314205">
    <property type="component" value="Unassembled WGS sequence"/>
</dbReference>
<dbReference type="Gene3D" id="3.40.50.720">
    <property type="entry name" value="NAD(P)-binding Rossmann-like Domain"/>
    <property type="match status" value="1"/>
</dbReference>
<keyword evidence="2" id="KW-1185">Reference proteome</keyword>
<sequence length="91" mass="9901">MDKTLNGKTVVLSGAVNGIGYEIVGNFLLKGAKLVIILDINEDKGFMVEKSLNDKHGDSIEDFIKCDVVSDLESVAQKSSTNLTKLKLRMS</sequence>
<gene>
    <name evidence="1" type="ORF">PARMNEM_LOCUS15958</name>
</gene>
<dbReference type="AlphaFoldDB" id="A0AAV1LMK2"/>
<proteinExistence type="predicted"/>
<dbReference type="SUPFAM" id="SSF51735">
    <property type="entry name" value="NAD(P)-binding Rossmann-fold domains"/>
    <property type="match status" value="1"/>
</dbReference>
<accession>A0AAV1LMK2</accession>
<evidence type="ECO:0000313" key="2">
    <source>
        <dbReference type="Proteomes" id="UP001314205"/>
    </source>
</evidence>
<reference evidence="1 2" key="1">
    <citation type="submission" date="2023-11" db="EMBL/GenBank/DDBJ databases">
        <authorList>
            <person name="Hedman E."/>
            <person name="Englund M."/>
            <person name="Stromberg M."/>
            <person name="Nyberg Akerstrom W."/>
            <person name="Nylinder S."/>
            <person name="Jareborg N."/>
            <person name="Kallberg Y."/>
            <person name="Kronander E."/>
        </authorList>
    </citation>
    <scope>NUCLEOTIDE SEQUENCE [LARGE SCALE GENOMIC DNA]</scope>
</reference>
<organism evidence="1 2">
    <name type="scientific">Parnassius mnemosyne</name>
    <name type="common">clouded apollo</name>
    <dbReference type="NCBI Taxonomy" id="213953"/>
    <lineage>
        <taxon>Eukaryota</taxon>
        <taxon>Metazoa</taxon>
        <taxon>Ecdysozoa</taxon>
        <taxon>Arthropoda</taxon>
        <taxon>Hexapoda</taxon>
        <taxon>Insecta</taxon>
        <taxon>Pterygota</taxon>
        <taxon>Neoptera</taxon>
        <taxon>Endopterygota</taxon>
        <taxon>Lepidoptera</taxon>
        <taxon>Glossata</taxon>
        <taxon>Ditrysia</taxon>
        <taxon>Papilionoidea</taxon>
        <taxon>Papilionidae</taxon>
        <taxon>Parnassiinae</taxon>
        <taxon>Parnassini</taxon>
        <taxon>Parnassius</taxon>
        <taxon>Driopa</taxon>
    </lineage>
</organism>
<dbReference type="InterPro" id="IPR002347">
    <property type="entry name" value="SDR_fam"/>
</dbReference>
<name>A0AAV1LMK2_9NEOP</name>
<dbReference type="Pfam" id="PF00106">
    <property type="entry name" value="adh_short"/>
    <property type="match status" value="1"/>
</dbReference>
<comment type="caution">
    <text evidence="1">The sequence shown here is derived from an EMBL/GenBank/DDBJ whole genome shotgun (WGS) entry which is preliminary data.</text>
</comment>
<dbReference type="InterPro" id="IPR036291">
    <property type="entry name" value="NAD(P)-bd_dom_sf"/>
</dbReference>
<protein>
    <submittedName>
        <fullName evidence="1">Uncharacterized protein</fullName>
    </submittedName>
</protein>